<dbReference type="EMBL" id="BHYK01000021">
    <property type="protein sequence ID" value="GCD11678.1"/>
    <property type="molecule type" value="Genomic_DNA"/>
</dbReference>
<organism evidence="1 2">
    <name type="scientific">Clostridium tagluense</name>
    <dbReference type="NCBI Taxonomy" id="360422"/>
    <lineage>
        <taxon>Bacteria</taxon>
        <taxon>Bacillati</taxon>
        <taxon>Bacillota</taxon>
        <taxon>Clostridia</taxon>
        <taxon>Eubacteriales</taxon>
        <taxon>Clostridiaceae</taxon>
        <taxon>Clostridium</taxon>
    </lineage>
</organism>
<dbReference type="OrthoDB" id="2680435at2"/>
<reference evidence="1 2" key="1">
    <citation type="submission" date="2018-11" db="EMBL/GenBank/DDBJ databases">
        <title>Genome sequencing and assembly of Clostridium tagluense strain A121.</title>
        <authorList>
            <person name="Murakami T."/>
            <person name="Segawa T."/>
            <person name="Shcherbakova V.A."/>
            <person name="Mori H."/>
            <person name="Yoshimura Y."/>
        </authorList>
    </citation>
    <scope>NUCLEOTIDE SEQUENCE [LARGE SCALE GENOMIC DNA]</scope>
    <source>
        <strain evidence="1 2">A121</strain>
    </source>
</reference>
<evidence type="ECO:0000313" key="1">
    <source>
        <dbReference type="EMBL" id="GCD11678.1"/>
    </source>
</evidence>
<name>A0A401UQA3_9CLOT</name>
<sequence length="62" mass="7637">MKQLSKTIICEYKYDSEEERDQHVKDMELQGVECSGQVRRSDDSLMNKERDYYWYAKFYKQL</sequence>
<protein>
    <submittedName>
        <fullName evidence="1">Uncharacterized protein</fullName>
    </submittedName>
</protein>
<evidence type="ECO:0000313" key="2">
    <source>
        <dbReference type="Proteomes" id="UP000287872"/>
    </source>
</evidence>
<dbReference type="Proteomes" id="UP000287872">
    <property type="component" value="Unassembled WGS sequence"/>
</dbReference>
<accession>A0A401UQA3</accession>
<dbReference type="RefSeq" id="WP_125003705.1">
    <property type="nucleotide sequence ID" value="NZ_BHYK01000021.1"/>
</dbReference>
<dbReference type="AlphaFoldDB" id="A0A401UQA3"/>
<keyword evidence="2" id="KW-1185">Reference proteome</keyword>
<comment type="caution">
    <text evidence="1">The sequence shown here is derived from an EMBL/GenBank/DDBJ whole genome shotgun (WGS) entry which is preliminary data.</text>
</comment>
<gene>
    <name evidence="1" type="ORF">Ctaglu_33010</name>
</gene>
<proteinExistence type="predicted"/>